<accession>A0A7Z0UGW4</accession>
<comment type="caution">
    <text evidence="1">The sequence shown here is derived from an EMBL/GenBank/DDBJ whole genome shotgun (WGS) entry which is preliminary data.</text>
</comment>
<dbReference type="EMBL" id="JACCPJ010000012">
    <property type="protein sequence ID" value="NZD65477.1"/>
    <property type="molecule type" value="Genomic_DNA"/>
</dbReference>
<proteinExistence type="predicted"/>
<dbReference type="SUPFAM" id="SSF52540">
    <property type="entry name" value="P-loop containing nucleoside triphosphate hydrolases"/>
    <property type="match status" value="1"/>
</dbReference>
<dbReference type="Proteomes" id="UP000532162">
    <property type="component" value="Unassembled WGS sequence"/>
</dbReference>
<gene>
    <name evidence="1" type="ORF">HX900_30815</name>
</gene>
<reference evidence="1 2" key="1">
    <citation type="submission" date="2020-07" db="EMBL/GenBank/DDBJ databases">
        <authorList>
            <person name="Sun Q."/>
        </authorList>
    </citation>
    <scope>NUCLEOTIDE SEQUENCE [LARGE SCALE GENOMIC DNA]</scope>
    <source>
        <strain evidence="1 2">WYCCWR 11290</strain>
    </source>
</reference>
<organism evidence="1 2">
    <name type="scientific">Rhizobium changzhiense</name>
    <dbReference type="NCBI Taxonomy" id="2692317"/>
    <lineage>
        <taxon>Bacteria</taxon>
        <taxon>Pseudomonadati</taxon>
        <taxon>Pseudomonadota</taxon>
        <taxon>Alphaproteobacteria</taxon>
        <taxon>Hyphomicrobiales</taxon>
        <taxon>Rhizobiaceae</taxon>
        <taxon>Rhizobium/Agrobacterium group</taxon>
        <taxon>Rhizobium</taxon>
    </lineage>
</organism>
<evidence type="ECO:0000313" key="1">
    <source>
        <dbReference type="EMBL" id="NZD65477.1"/>
    </source>
</evidence>
<dbReference type="InterPro" id="IPR027417">
    <property type="entry name" value="P-loop_NTPase"/>
</dbReference>
<protein>
    <recommendedName>
        <fullName evidence="3">NACHT domain-containing protein</fullName>
    </recommendedName>
</protein>
<name>A0A7Z0UGW4_9HYPH</name>
<evidence type="ECO:0008006" key="3">
    <source>
        <dbReference type="Google" id="ProtNLM"/>
    </source>
</evidence>
<evidence type="ECO:0000313" key="2">
    <source>
        <dbReference type="Proteomes" id="UP000532162"/>
    </source>
</evidence>
<dbReference type="RefSeq" id="WP_180696942.1">
    <property type="nucleotide sequence ID" value="NZ_JACCPJ010000012.1"/>
</dbReference>
<sequence>MAESTIRIDTVRASRAGHTFHERWTARRILQLVFPKDTLFAVAVEGISPEEPSSPGKAAEEVADLVLYYGKGATFASCDRLETAQFKYQVDPAPATASYLKKTIEKFGDTLKGYEEQHSASEVDAKLSFSFVTNTAFAEPLWKAIEALKAGLDRPDDEAGRQFGYLDNLCRTTGVSSHRLFAMTEFRASEQNLPALSGALKRTLTDWSAGSDSTARAKLHGLKELVIGKAGPSGQSNNLIKKEDVLDALGCEPEDLFPAGTRFIPVGEVVERSQLGTVVDLVKSSSLPLFIHADGGVGKTVFIQSLASSLVGDFEVVVFDCFGGGSYRSEDQARHLPKVGLIQIVNEFASRGLCDPLLPGDGDRIALTKAARKRLGQAANAVKEQSAKGGLLLILDAADNAQLEADNRKDDSFPKLLLASLDGEPIDGVKLVLTARPHRMAGVTGRSRVMPFELVPFTDEEARQFLIARRETLSDVEFASAMARSRGNARVLAYLLETWEQNVLGNTSADEITVEEIIAQRCQKIFDDLHVAGWSERDVREFFAGISLLPPPIPLDELANALGWSDSQVRSAASDLAPMLEVSSHGAIFRDEPTETYIHETYSKSADAQQAIAQRLQESQSRSAYAAEALPHFLVVINDSDRAFALADSQDFPESVQSDFGKRRLILARLDAAFRLAVKSGNLDRVLELTMRLAQVASANAKGDQFVRRSAALAAMLGGRDAYRRLFNDRSGWRGARSARLTVANCFADEADEAALQASRTIGWINWHVEQREDDQPNPDGPTASDFAAVIFQAVTEGQYEVADRNLARWSLGFALSVSKEVVELVQWLDRYNGRSELKKLARFAASKTCQSFALKIALITASTRLPKTDVVAIARSTVAPSAEKITEDDNLLEGRREGESDVTGATIAALLDGSQASAHRILAASPLIRPTGYDYSERYGRSRAWPPLFRVCVGAWVQGRRLEHHDLLPREVKVTKLAKAIASREALIDFLGKVEAHRGDQGTSKRGRRKHAPRYDESERRAICAGIEVVLTLVRPLEKALLEGQGISSQHLEDFTTLWSSHLHTGHPRSDEPKDLLSRAVGLGIARLLLRHADEISITDAERFVELISNASFTTEQKTEILGLLAERPALSDLAGRFARHVADHIKSDDYIEQRGESYAGLASSLVPMSMHEAGEYYRQGLAELDQLGGNDHDQIYSLLHYAAQQRGGVVRAELGHRLMNLCQTIASNEPSKFGWKLFSRAAAASIGLPAVNKLLRWDDQDVADFSYGLPQLVCYLAKSGVLDPRRAAFLLSICDDQGWHEWRFGDGLADLLAVADPPDRRMIFVKIFEKLKEQHTEAGWPSVWEGILDVDSSYPGLMTEDERQALNVLKSEALRKRDEYNSQNSTYDLRPAKAQHEEAEVAATDPIEDLVATCDPTSPVAIDEALKEIREHSLPYPSIPDFLAKLRAKCPYDQRLAFLMAICEATDFEFDAAVDLIIASVKEWSDSTAHVTARVKEVIKHLFEFKGSELFDLRYSSLTRYVSLLAELCGDRHFVMNLVFETIAHERPELGGDEWLQVATSLCELSTPQASLEALETLLSGPSLRIADDIGEGPFREEFRTADDQPALIAGIVWHLLGDEDGFIRWDLGRAIESLCDLKLWDEIGVLVDGFDRTQTDALVSPDAKLSFQNSQQWLLMGLSRATLLEGSGLDFLQSKLKALIKRTDVHVVHKLHLLRCLEHLVGVSHTDPELEAIRTSITIPPHGYVEATYWLAPVESQSGFRFDYEFDKTEISSLAMLFGLSKGEAIDAVAAEIKRRWPEATSLKYFTGGDRYRRDSDERYEFYREHIQRHALISAATTLVGLRPVADHSYDDEPNTSWASWLRDYDITFDDGSWLADRKDVSPPAAHLSLLGNRKGQQETLQDQATLLAKIGLADVSSEALVPIQGHWISPDGVDVTIVSALAAPRGVIRECERFSKRKNHDFWLPQYWDGGYYERRNRQTSPFEPFVWSPEAYSLGIDTGDEIAARGAAARPRLGIEITKSLGLMSEKYSGEWRAQEGSLALKSLVWGQWKPTEEDYRTHSRAEGEILFADPLWLDATMSRLRRRLVYSITFSKYPSSRKYSERTGAKAVFVGLRTAGCRLRIWHAKKASSF</sequence>